<keyword evidence="3" id="KW-1185">Reference proteome</keyword>
<evidence type="ECO:0000259" key="1">
    <source>
        <dbReference type="Pfam" id="PF18010"/>
    </source>
</evidence>
<accession>A0ABV8X6F1</accession>
<name>A0ABV8X6F1_9LACT</name>
<dbReference type="Proteomes" id="UP001595817">
    <property type="component" value="Unassembled WGS sequence"/>
</dbReference>
<dbReference type="Pfam" id="PF18010">
    <property type="entry name" value="HTH_49"/>
    <property type="match status" value="1"/>
</dbReference>
<dbReference type="RefSeq" id="WP_378152669.1">
    <property type="nucleotide sequence ID" value="NZ_JBHSEC010000004.1"/>
</dbReference>
<evidence type="ECO:0000313" key="3">
    <source>
        <dbReference type="Proteomes" id="UP001595817"/>
    </source>
</evidence>
<sequence>MTHAFSLLNYLSYKEVEIMTGISKSILIRAKRNKS</sequence>
<gene>
    <name evidence="2" type="ORF">ACFOZY_04295</name>
</gene>
<dbReference type="EMBL" id="JBHSEC010000004">
    <property type="protein sequence ID" value="MFC4409655.1"/>
    <property type="molecule type" value="Genomic_DNA"/>
</dbReference>
<comment type="caution">
    <text evidence="2">The sequence shown here is derived from an EMBL/GenBank/DDBJ whole genome shotgun (WGS) entry which is preliminary data.</text>
</comment>
<organism evidence="2 3">
    <name type="scientific">Chungangia koreensis</name>
    <dbReference type="NCBI Taxonomy" id="752657"/>
    <lineage>
        <taxon>Bacteria</taxon>
        <taxon>Bacillati</taxon>
        <taxon>Bacillota</taxon>
        <taxon>Bacilli</taxon>
        <taxon>Lactobacillales</taxon>
        <taxon>Chungangia</taxon>
    </lineage>
</organism>
<proteinExistence type="predicted"/>
<evidence type="ECO:0000313" key="2">
    <source>
        <dbReference type="EMBL" id="MFC4409655.1"/>
    </source>
</evidence>
<protein>
    <recommendedName>
        <fullName evidence="1">Cry35Ab1 HTH C-terminal domain-containing protein</fullName>
    </recommendedName>
</protein>
<reference evidence="3" key="1">
    <citation type="journal article" date="2019" name="Int. J. Syst. Evol. Microbiol.">
        <title>The Global Catalogue of Microorganisms (GCM) 10K type strain sequencing project: providing services to taxonomists for standard genome sequencing and annotation.</title>
        <authorList>
            <consortium name="The Broad Institute Genomics Platform"/>
            <consortium name="The Broad Institute Genome Sequencing Center for Infectious Disease"/>
            <person name="Wu L."/>
            <person name="Ma J."/>
        </authorList>
    </citation>
    <scope>NUCLEOTIDE SEQUENCE [LARGE SCALE GENOMIC DNA]</scope>
    <source>
        <strain evidence="3">CCUG 59778</strain>
    </source>
</reference>
<dbReference type="Gene3D" id="1.10.10.60">
    <property type="entry name" value="Homeodomain-like"/>
    <property type="match status" value="1"/>
</dbReference>
<feature type="domain" description="Cry35Ab1 HTH C-terminal" evidence="1">
    <location>
        <begin position="3"/>
        <end position="29"/>
    </location>
</feature>
<dbReference type="InterPro" id="IPR040652">
    <property type="entry name" value="Cry35Ab1_HTH"/>
</dbReference>